<dbReference type="SMART" id="SM00326">
    <property type="entry name" value="SH3"/>
    <property type="match status" value="1"/>
</dbReference>
<evidence type="ECO:0000259" key="4">
    <source>
        <dbReference type="PROSITE" id="PS50002"/>
    </source>
</evidence>
<dbReference type="InterPro" id="IPR036028">
    <property type="entry name" value="SH3-like_dom_sf"/>
</dbReference>
<dbReference type="PANTHER" id="PTHR47146">
    <property type="entry name" value="OTORAPLIN"/>
    <property type="match status" value="1"/>
</dbReference>
<reference evidence="5 6" key="1">
    <citation type="journal article" date="2019" name="Sci. Data">
        <title>Hybrid genome assembly and annotation of Danionella translucida.</title>
        <authorList>
            <person name="Kadobianskyi M."/>
            <person name="Schulze L."/>
            <person name="Schuelke M."/>
            <person name="Judkewitz B."/>
        </authorList>
    </citation>
    <scope>NUCLEOTIDE SEQUENCE [LARGE SCALE GENOMIC DNA]</scope>
    <source>
        <strain evidence="5 6">Bolton</strain>
    </source>
</reference>
<feature type="domain" description="SH3" evidence="4">
    <location>
        <begin position="129"/>
        <end position="201"/>
    </location>
</feature>
<evidence type="ECO:0000313" key="5">
    <source>
        <dbReference type="EMBL" id="TRY60036.1"/>
    </source>
</evidence>
<gene>
    <name evidence="5" type="ORF">DNTS_010083</name>
</gene>
<evidence type="ECO:0000256" key="1">
    <source>
        <dbReference type="ARBA" id="ARBA00022443"/>
    </source>
</evidence>
<dbReference type="PROSITE" id="PS50002">
    <property type="entry name" value="SH3"/>
    <property type="match status" value="1"/>
</dbReference>
<dbReference type="InterPro" id="IPR042801">
    <property type="entry name" value="OTOR"/>
</dbReference>
<proteinExistence type="predicted"/>
<protein>
    <recommendedName>
        <fullName evidence="4">SH3 domain-containing protein</fullName>
    </recommendedName>
</protein>
<name>A0A553N3L9_9TELE</name>
<comment type="caution">
    <text evidence="5">The sequence shown here is derived from an EMBL/GenBank/DDBJ whole genome shotgun (WGS) entry which is preliminary data.</text>
</comment>
<dbReference type="SUPFAM" id="SSF50044">
    <property type="entry name" value="SH3-domain"/>
    <property type="match status" value="1"/>
</dbReference>
<dbReference type="AlphaFoldDB" id="A0A553N3L9"/>
<feature type="region of interest" description="Disordered" evidence="3">
    <location>
        <begin position="22"/>
        <end position="54"/>
    </location>
</feature>
<dbReference type="EMBL" id="SRMA01027084">
    <property type="protein sequence ID" value="TRY60036.1"/>
    <property type="molecule type" value="Genomic_DNA"/>
</dbReference>
<keyword evidence="6" id="KW-1185">Reference proteome</keyword>
<dbReference type="InterPro" id="IPR001452">
    <property type="entry name" value="SH3_domain"/>
</dbReference>
<dbReference type="OrthoDB" id="10037838at2759"/>
<organism evidence="5 6">
    <name type="scientific">Danionella cerebrum</name>
    <dbReference type="NCBI Taxonomy" id="2873325"/>
    <lineage>
        <taxon>Eukaryota</taxon>
        <taxon>Metazoa</taxon>
        <taxon>Chordata</taxon>
        <taxon>Craniata</taxon>
        <taxon>Vertebrata</taxon>
        <taxon>Euteleostomi</taxon>
        <taxon>Actinopterygii</taxon>
        <taxon>Neopterygii</taxon>
        <taxon>Teleostei</taxon>
        <taxon>Ostariophysi</taxon>
        <taxon>Cypriniformes</taxon>
        <taxon>Danionidae</taxon>
        <taxon>Danioninae</taxon>
        <taxon>Danionella</taxon>
    </lineage>
</organism>
<evidence type="ECO:0000256" key="3">
    <source>
        <dbReference type="SAM" id="MobiDB-lite"/>
    </source>
</evidence>
<evidence type="ECO:0000313" key="6">
    <source>
        <dbReference type="Proteomes" id="UP000316079"/>
    </source>
</evidence>
<dbReference type="PANTHER" id="PTHR47146:SF1">
    <property type="entry name" value="OTORAPLIN"/>
    <property type="match status" value="1"/>
</dbReference>
<accession>A0A553N3L9</accession>
<dbReference type="Proteomes" id="UP000316079">
    <property type="component" value="Unassembled WGS sequence"/>
</dbReference>
<dbReference type="Gene3D" id="2.30.30.40">
    <property type="entry name" value="SH3 Domains"/>
    <property type="match status" value="1"/>
</dbReference>
<dbReference type="GO" id="GO:0001502">
    <property type="term" value="P:cartilage condensation"/>
    <property type="evidence" value="ECO:0007669"/>
    <property type="project" value="TreeGrafter"/>
</dbReference>
<dbReference type="Pfam" id="PF07653">
    <property type="entry name" value="SH3_2"/>
    <property type="match status" value="1"/>
</dbReference>
<evidence type="ECO:0000256" key="2">
    <source>
        <dbReference type="PROSITE-ProRule" id="PRU00192"/>
    </source>
</evidence>
<keyword evidence="1 2" id="KW-0728">SH3 domain</keyword>
<sequence>MEAVYRRVWTAASKRFLRGREAKEKVNEMERGRERERERERERKRERERERERERVNGNCFSQTGLLLHLECERVLTQAFVPSRNSMKMLEAPGGLVLLLIGASLCMNHVTDSEKLAEMKICADHECSYVISQAEALEDFVASDCRFINLRRGQKIYVFTKLKPEDGAGVFWSGSVYGERYVDQMGLVGFFPSNYVNETLVFQKTTLEIPTTEMDFICA</sequence>